<comment type="caution">
    <text evidence="1">The sequence shown here is derived from an EMBL/GenBank/DDBJ whole genome shotgun (WGS) entry which is preliminary data.</text>
</comment>
<dbReference type="Proteomes" id="UP000664032">
    <property type="component" value="Unassembled WGS sequence"/>
</dbReference>
<evidence type="ECO:0000313" key="1">
    <source>
        <dbReference type="EMBL" id="KAH9480683.1"/>
    </source>
</evidence>
<evidence type="ECO:0000313" key="2">
    <source>
        <dbReference type="Proteomes" id="UP000664032"/>
    </source>
</evidence>
<protein>
    <submittedName>
        <fullName evidence="1">Sulfite oxidase, mitochondrial</fullName>
    </submittedName>
</protein>
<name>A0ACB8GYG4_PSICU</name>
<keyword evidence="2" id="KW-1185">Reference proteome</keyword>
<proteinExistence type="predicted"/>
<gene>
    <name evidence="1" type="ORF">JR316_0007283</name>
</gene>
<reference evidence="1" key="1">
    <citation type="submission" date="2021-10" db="EMBL/GenBank/DDBJ databases">
        <title>Psilocybe cubensis genome.</title>
        <authorList>
            <person name="Mckernan K.J."/>
            <person name="Crawford S."/>
            <person name="Trippe A."/>
            <person name="Kane L.T."/>
            <person name="Mclaughlin S."/>
        </authorList>
    </citation>
    <scope>NUCLEOTIDE SEQUENCE</scope>
    <source>
        <strain evidence="1">MGC-MH-2018</strain>
    </source>
</reference>
<sequence length="543" mass="62053">MDKQPQEIVQAKQGMAGAQLRLLDDTKPEANPETEESQKESPFKDERPGWQGYIEWEKYPEKKELAAGILAKYVFPPPPEFQLGPIPDTNPVLEGVRWKMWHKAIGGDLWSVPEESWLRVIQEKHKDMLHLLQFPYNGEPPKRLVTAKPITPNPLHFVRNHGGIPNISADAFFLELDGLVNNPKKISLAELQNEELFPRVVKTVTIQCSGTRRIEQISEYAGEGDEMINAPWAEGAIGTAVWEGVSLKKVIKYCGGLAEGGKHLEFYGADSYFKQGQLMNYVVSVPWSKVKSNEVILAWSMNGEPLPKIHGFPLRAVVFGYIGARSCKWLYRIKAISEPSRAPVQSREYLYFNQQVGKHNQAYTRGIQIQEMPVSSAIMEPWNKQVVVHGGYLRVKGWAYSGGGRWPERVEVSGDGGNIWYEVPPENLSKKHKFAWRTWHIDLPVDAEGWIELTVRCWDNSLNTQPTFVRSAWNWGLHVTSSCHRVKVYSVNKSKPDTAARLKEFEERNTPFTPITRPTEFKTQSDEDYEKYWQTHDPRDVDD</sequence>
<organism evidence="1 2">
    <name type="scientific">Psilocybe cubensis</name>
    <name type="common">Psychedelic mushroom</name>
    <name type="synonym">Stropharia cubensis</name>
    <dbReference type="NCBI Taxonomy" id="181762"/>
    <lineage>
        <taxon>Eukaryota</taxon>
        <taxon>Fungi</taxon>
        <taxon>Dikarya</taxon>
        <taxon>Basidiomycota</taxon>
        <taxon>Agaricomycotina</taxon>
        <taxon>Agaricomycetes</taxon>
        <taxon>Agaricomycetidae</taxon>
        <taxon>Agaricales</taxon>
        <taxon>Agaricineae</taxon>
        <taxon>Strophariaceae</taxon>
        <taxon>Psilocybe</taxon>
    </lineage>
</organism>
<accession>A0ACB8GYG4</accession>
<dbReference type="EMBL" id="JAFIQS020000006">
    <property type="protein sequence ID" value="KAH9480683.1"/>
    <property type="molecule type" value="Genomic_DNA"/>
</dbReference>